<dbReference type="GO" id="GO:0006508">
    <property type="term" value="P:proteolysis"/>
    <property type="evidence" value="ECO:0007669"/>
    <property type="project" value="UniProtKB-KW"/>
</dbReference>
<evidence type="ECO:0000256" key="5">
    <source>
        <dbReference type="PROSITE-ProRule" id="PRU01240"/>
    </source>
</evidence>
<evidence type="ECO:0000259" key="8">
    <source>
        <dbReference type="Pfam" id="PF05922"/>
    </source>
</evidence>
<comment type="similarity">
    <text evidence="1 5">Belongs to the peptidase S8 family.</text>
</comment>
<dbReference type="InterPro" id="IPR000209">
    <property type="entry name" value="Peptidase_S8/S53_dom"/>
</dbReference>
<dbReference type="EMBL" id="MU167347">
    <property type="protein sequence ID" value="KAG0142485.1"/>
    <property type="molecule type" value="Genomic_DNA"/>
</dbReference>
<dbReference type="AlphaFoldDB" id="A0A9P6N9I9"/>
<reference evidence="9" key="1">
    <citation type="submission" date="2013-11" db="EMBL/GenBank/DDBJ databases">
        <title>Genome sequence of the fusiform rust pathogen reveals effectors for host alternation and coevolution with pine.</title>
        <authorList>
            <consortium name="DOE Joint Genome Institute"/>
            <person name="Smith K."/>
            <person name="Pendleton A."/>
            <person name="Kubisiak T."/>
            <person name="Anderson C."/>
            <person name="Salamov A."/>
            <person name="Aerts A."/>
            <person name="Riley R."/>
            <person name="Clum A."/>
            <person name="Lindquist E."/>
            <person name="Ence D."/>
            <person name="Campbell M."/>
            <person name="Kronenberg Z."/>
            <person name="Feau N."/>
            <person name="Dhillon B."/>
            <person name="Hamelin R."/>
            <person name="Burleigh J."/>
            <person name="Smith J."/>
            <person name="Yandell M."/>
            <person name="Nelson C."/>
            <person name="Grigoriev I."/>
            <person name="Davis J."/>
        </authorList>
    </citation>
    <scope>NUCLEOTIDE SEQUENCE</scope>
    <source>
        <strain evidence="9">G11</strain>
    </source>
</reference>
<evidence type="ECO:0000313" key="9">
    <source>
        <dbReference type="EMBL" id="KAG0142485.1"/>
    </source>
</evidence>
<accession>A0A9P6N9I9</accession>
<dbReference type="FunFam" id="3.40.50.200:FF:000033">
    <property type="entry name" value="Uncharacterized protein"/>
    <property type="match status" value="1"/>
</dbReference>
<dbReference type="PANTHER" id="PTHR43806:SF11">
    <property type="entry name" value="CEREVISIN-RELATED"/>
    <property type="match status" value="1"/>
</dbReference>
<dbReference type="InterPro" id="IPR034193">
    <property type="entry name" value="PCSK9_ProteinaseK-like"/>
</dbReference>
<dbReference type="OrthoDB" id="19448at2759"/>
<dbReference type="GO" id="GO:0004252">
    <property type="term" value="F:serine-type endopeptidase activity"/>
    <property type="evidence" value="ECO:0007669"/>
    <property type="project" value="UniProtKB-UniRule"/>
</dbReference>
<evidence type="ECO:0000256" key="4">
    <source>
        <dbReference type="ARBA" id="ARBA00022825"/>
    </source>
</evidence>
<feature type="active site" description="Charge relay system" evidence="5">
    <location>
        <position position="466"/>
    </location>
</feature>
<keyword evidence="4 5" id="KW-0720">Serine protease</keyword>
<feature type="chain" id="PRO_5040279702" evidence="6">
    <location>
        <begin position="28"/>
        <end position="535"/>
    </location>
</feature>
<dbReference type="PROSITE" id="PS51892">
    <property type="entry name" value="SUBTILASE"/>
    <property type="match status" value="1"/>
</dbReference>
<feature type="active site" description="Charge relay system" evidence="5">
    <location>
        <position position="310"/>
    </location>
</feature>
<keyword evidence="3 5" id="KW-0378">Hydrolase</keyword>
<keyword evidence="6" id="KW-0732">Signal</keyword>
<evidence type="ECO:0000256" key="3">
    <source>
        <dbReference type="ARBA" id="ARBA00022801"/>
    </source>
</evidence>
<dbReference type="PROSITE" id="PS00137">
    <property type="entry name" value="SUBTILASE_HIS"/>
    <property type="match status" value="1"/>
</dbReference>
<evidence type="ECO:0000256" key="6">
    <source>
        <dbReference type="SAM" id="SignalP"/>
    </source>
</evidence>
<dbReference type="InterPro" id="IPR050131">
    <property type="entry name" value="Peptidase_S8_subtilisin-like"/>
</dbReference>
<keyword evidence="2 5" id="KW-0645">Protease</keyword>
<dbReference type="Pfam" id="PF05922">
    <property type="entry name" value="Inhibitor_I9"/>
    <property type="match status" value="1"/>
</dbReference>
<dbReference type="InterPro" id="IPR023828">
    <property type="entry name" value="Peptidase_S8_Ser-AS"/>
</dbReference>
<dbReference type="PROSITE" id="PS00138">
    <property type="entry name" value="SUBTILASE_SER"/>
    <property type="match status" value="1"/>
</dbReference>
<dbReference type="InterPro" id="IPR015500">
    <property type="entry name" value="Peptidase_S8_subtilisin-rel"/>
</dbReference>
<dbReference type="InterPro" id="IPR022398">
    <property type="entry name" value="Peptidase_S8_His-AS"/>
</dbReference>
<evidence type="ECO:0000256" key="2">
    <source>
        <dbReference type="ARBA" id="ARBA00022670"/>
    </source>
</evidence>
<protein>
    <submittedName>
        <fullName evidence="9">Uncharacterized protein</fullName>
    </submittedName>
</protein>
<dbReference type="PRINTS" id="PR00723">
    <property type="entry name" value="SUBTILISIN"/>
</dbReference>
<feature type="domain" description="Inhibitor I9" evidence="8">
    <location>
        <begin position="102"/>
        <end position="182"/>
    </location>
</feature>
<organism evidence="9 10">
    <name type="scientific">Cronartium quercuum f. sp. fusiforme G11</name>
    <dbReference type="NCBI Taxonomy" id="708437"/>
    <lineage>
        <taxon>Eukaryota</taxon>
        <taxon>Fungi</taxon>
        <taxon>Dikarya</taxon>
        <taxon>Basidiomycota</taxon>
        <taxon>Pucciniomycotina</taxon>
        <taxon>Pucciniomycetes</taxon>
        <taxon>Pucciniales</taxon>
        <taxon>Coleosporiaceae</taxon>
        <taxon>Cronartium</taxon>
    </lineage>
</organism>
<dbReference type="Gene3D" id="3.40.50.200">
    <property type="entry name" value="Peptidase S8/S53 domain"/>
    <property type="match status" value="1"/>
</dbReference>
<dbReference type="GO" id="GO:0005615">
    <property type="term" value="C:extracellular space"/>
    <property type="evidence" value="ECO:0007669"/>
    <property type="project" value="TreeGrafter"/>
</dbReference>
<dbReference type="Proteomes" id="UP000886653">
    <property type="component" value="Unassembled WGS sequence"/>
</dbReference>
<feature type="signal peptide" evidence="6">
    <location>
        <begin position="1"/>
        <end position="27"/>
    </location>
</feature>
<dbReference type="CDD" id="cd04077">
    <property type="entry name" value="Peptidases_S8_PCSK9_ProteinaseK_like"/>
    <property type="match status" value="1"/>
</dbReference>
<sequence length="535" mass="57077">MASFSRLQFLLLVILCTNLGYIPSSFAGSFLQLHKRNDTNLRSTPNAPVRPESQARGVMNTSSLWVNDTQDDADLNVEDRANEPWRIAPLVGSPIESYRPDTYIVLLTPNATAGPYVARLRTVLKQDASSPSSNATGDSKIGYIYSDNVLHGFSARLVGKGFDFVSRSPEVEMIVPDTKMSTLPIIDSVQELFAPLDAQAGSGDSSVEATDSGGGYIVQKGTAPWNLQRISQRPKITTNGQDPAKTTYNYSYRELDGKRTIVYVLDTGARTSHVDFEGRVEFAAQFGGCGCLFIPVACNLFHAMWDGNGHGTHCAGVITGRRWGVAKAARVRAVKVLSDEGGGATSDVIAGIQYIIEQYQATGYPPTVASLSLGGGRNTALDRVVQNAINQGIHFAVAAGNNNGDACLSSPSACPDANVVAASDIDDTRAPYSNWGSCVHVFAPGSNVTSAWASSDTATARISGTSMATPHVAGLIAYQLSQHNMSTKAMSAMLKRNANQGVLNLRSEDVVTRDMVAATPNLLMLVLVGLCARFI</sequence>
<evidence type="ECO:0000259" key="7">
    <source>
        <dbReference type="Pfam" id="PF00082"/>
    </source>
</evidence>
<dbReference type="Pfam" id="PF00082">
    <property type="entry name" value="Peptidase_S8"/>
    <property type="match status" value="1"/>
</dbReference>
<dbReference type="InterPro" id="IPR036852">
    <property type="entry name" value="Peptidase_S8/S53_dom_sf"/>
</dbReference>
<evidence type="ECO:0000256" key="1">
    <source>
        <dbReference type="ARBA" id="ARBA00011073"/>
    </source>
</evidence>
<comment type="caution">
    <text evidence="9">The sequence shown here is derived from an EMBL/GenBank/DDBJ whole genome shotgun (WGS) entry which is preliminary data.</text>
</comment>
<feature type="domain" description="Peptidase S8/S53" evidence="7">
    <location>
        <begin position="257"/>
        <end position="500"/>
    </location>
</feature>
<feature type="active site" description="Charge relay system" evidence="5">
    <location>
        <position position="266"/>
    </location>
</feature>
<gene>
    <name evidence="9" type="ORF">CROQUDRAFT_50262</name>
</gene>
<dbReference type="SUPFAM" id="SSF52743">
    <property type="entry name" value="Subtilisin-like"/>
    <property type="match status" value="1"/>
</dbReference>
<keyword evidence="10" id="KW-1185">Reference proteome</keyword>
<dbReference type="PANTHER" id="PTHR43806">
    <property type="entry name" value="PEPTIDASE S8"/>
    <property type="match status" value="1"/>
</dbReference>
<proteinExistence type="inferred from homology"/>
<evidence type="ECO:0000313" key="10">
    <source>
        <dbReference type="Proteomes" id="UP000886653"/>
    </source>
</evidence>
<name>A0A9P6N9I9_9BASI</name>
<dbReference type="InterPro" id="IPR010259">
    <property type="entry name" value="S8pro/Inhibitor_I9"/>
</dbReference>